<evidence type="ECO:0000313" key="4">
    <source>
        <dbReference type="Proteomes" id="UP000077755"/>
    </source>
</evidence>
<gene>
    <name evidence="3" type="ORF">DCAR_0936163</name>
</gene>
<dbReference type="PANTHER" id="PTHR33232:SF20">
    <property type="entry name" value="PROTEIN SIEVE ELEMENT OCCLUSION B-LIKE"/>
    <property type="match status" value="1"/>
</dbReference>
<keyword evidence="1" id="KW-0472">Membrane</keyword>
<dbReference type="Pfam" id="PF14576">
    <property type="entry name" value="SEO_N"/>
    <property type="match status" value="1"/>
</dbReference>
<reference evidence="3" key="2">
    <citation type="submission" date="2022-03" db="EMBL/GenBank/DDBJ databases">
        <title>Draft title - Genomic analysis of global carrot germplasm unveils the trajectory of domestication and the origin of high carotenoid orange carrot.</title>
        <authorList>
            <person name="Iorizzo M."/>
            <person name="Ellison S."/>
            <person name="Senalik D."/>
            <person name="Macko-Podgorni A."/>
            <person name="Grzebelus D."/>
            <person name="Bostan H."/>
            <person name="Rolling W."/>
            <person name="Curaba J."/>
            <person name="Simon P."/>
        </authorList>
    </citation>
    <scope>NUCLEOTIDE SEQUENCE</scope>
    <source>
        <tissue evidence="3">Leaf</tissue>
    </source>
</reference>
<dbReference type="GO" id="GO:0010088">
    <property type="term" value="P:phloem development"/>
    <property type="evidence" value="ECO:0007669"/>
    <property type="project" value="InterPro"/>
</dbReference>
<proteinExistence type="predicted"/>
<organism evidence="3 4">
    <name type="scientific">Daucus carota subsp. sativus</name>
    <name type="common">Carrot</name>
    <dbReference type="NCBI Taxonomy" id="79200"/>
    <lineage>
        <taxon>Eukaryota</taxon>
        <taxon>Viridiplantae</taxon>
        <taxon>Streptophyta</taxon>
        <taxon>Embryophyta</taxon>
        <taxon>Tracheophyta</taxon>
        <taxon>Spermatophyta</taxon>
        <taxon>Magnoliopsida</taxon>
        <taxon>eudicotyledons</taxon>
        <taxon>Gunneridae</taxon>
        <taxon>Pentapetalae</taxon>
        <taxon>asterids</taxon>
        <taxon>campanulids</taxon>
        <taxon>Apiales</taxon>
        <taxon>Apiaceae</taxon>
        <taxon>Apioideae</taxon>
        <taxon>Scandiceae</taxon>
        <taxon>Daucinae</taxon>
        <taxon>Daucus</taxon>
        <taxon>Daucus sect. Daucus</taxon>
    </lineage>
</organism>
<reference evidence="3" key="1">
    <citation type="journal article" date="2016" name="Nat. Genet.">
        <title>A high-quality carrot genome assembly provides new insights into carotenoid accumulation and asterid genome evolution.</title>
        <authorList>
            <person name="Iorizzo M."/>
            <person name="Ellison S."/>
            <person name="Senalik D."/>
            <person name="Zeng P."/>
            <person name="Satapoomin P."/>
            <person name="Huang J."/>
            <person name="Bowman M."/>
            <person name="Iovene M."/>
            <person name="Sanseverino W."/>
            <person name="Cavagnaro P."/>
            <person name="Yildiz M."/>
            <person name="Macko-Podgorni A."/>
            <person name="Moranska E."/>
            <person name="Grzebelus E."/>
            <person name="Grzebelus D."/>
            <person name="Ashrafi H."/>
            <person name="Zheng Z."/>
            <person name="Cheng S."/>
            <person name="Spooner D."/>
            <person name="Van Deynze A."/>
            <person name="Simon P."/>
        </authorList>
    </citation>
    <scope>NUCLEOTIDE SEQUENCE</scope>
    <source>
        <tissue evidence="3">Leaf</tissue>
    </source>
</reference>
<dbReference type="Proteomes" id="UP000077755">
    <property type="component" value="Chromosome 9"/>
</dbReference>
<dbReference type="InterPro" id="IPR027942">
    <property type="entry name" value="SEO_N"/>
</dbReference>
<accession>A0AAF0XYM9</accession>
<evidence type="ECO:0000256" key="1">
    <source>
        <dbReference type="SAM" id="Phobius"/>
    </source>
</evidence>
<dbReference type="InterPro" id="IPR039299">
    <property type="entry name" value="SEOA"/>
</dbReference>
<feature type="domain" description="Sieve element occlusion N-terminal" evidence="2">
    <location>
        <begin position="1"/>
        <end position="133"/>
    </location>
</feature>
<evidence type="ECO:0000259" key="2">
    <source>
        <dbReference type="Pfam" id="PF14576"/>
    </source>
</evidence>
<evidence type="ECO:0000313" key="3">
    <source>
        <dbReference type="EMBL" id="WOH16605.1"/>
    </source>
</evidence>
<feature type="transmembrane region" description="Helical" evidence="1">
    <location>
        <begin position="106"/>
        <end position="124"/>
    </location>
</feature>
<dbReference type="AlphaFoldDB" id="A0AAF0XYM9"/>
<dbReference type="PANTHER" id="PTHR33232">
    <property type="entry name" value="PROTEIN SIEVE ELEMENT OCCLUSION B-LIKE"/>
    <property type="match status" value="1"/>
</dbReference>
<dbReference type="EMBL" id="CP093351">
    <property type="protein sequence ID" value="WOH16605.1"/>
    <property type="molecule type" value="Genomic_DNA"/>
</dbReference>
<keyword evidence="1" id="KW-1133">Transmembrane helix</keyword>
<keyword evidence="1" id="KW-0812">Transmembrane</keyword>
<protein>
    <recommendedName>
        <fullName evidence="2">Sieve element occlusion N-terminal domain-containing protein</fullName>
    </recommendedName>
</protein>
<name>A0AAF0XYM9_DAUCS</name>
<sequence>MLSNYPWDVKLVVALAAFTVIYGEFWLVAQLYPTNPLAKSVAHLRQLSSIMQRAESSIPKFESLGKLINAVLVLTKCIVKLTSLPSQYISSDTPEMVTATAHIPTAVYWTIRSIVACAFIIINLRDTSNEYVAGSQLLLFLNYDMLQFDHTC</sequence>
<feature type="transmembrane region" description="Helical" evidence="1">
    <location>
        <begin position="12"/>
        <end position="32"/>
    </location>
</feature>
<keyword evidence="4" id="KW-1185">Reference proteome</keyword>